<dbReference type="Pfam" id="PF09186">
    <property type="entry name" value="DUF1949"/>
    <property type="match status" value="1"/>
</dbReference>
<evidence type="ECO:0000259" key="2">
    <source>
        <dbReference type="Pfam" id="PF01205"/>
    </source>
</evidence>
<feature type="domain" description="UPF0029" evidence="3">
    <location>
        <begin position="140"/>
        <end position="190"/>
    </location>
</feature>
<dbReference type="Proteomes" id="UP000092616">
    <property type="component" value="Unassembled WGS sequence"/>
</dbReference>
<comment type="similarity">
    <text evidence="1">Belongs to the IMPACT family.</text>
</comment>
<dbReference type="InterPro" id="IPR015269">
    <property type="entry name" value="UPF0029_Impact_C"/>
</dbReference>
<dbReference type="InterPro" id="IPR020569">
    <property type="entry name" value="UPF0029_Impact_CS"/>
</dbReference>
<sequence>MTYSTINSPCNATLEIKKSQFLAFAYPVASREQALFHVEQLRQQYPDARHHCWAYIIGDPHNTTDAGFDDDGEPTGTAGKPILNLLQHKSIGNCVVVVVRYFGGIKLGAGGLARAYGAAAQATLADAALTPFEPLAQLSINCAFADEAFIRHIVAGFGGKVLAVTYQQQVQLSIKLAARAVADLKAKLQDSLGKTVSIKP</sequence>
<evidence type="ECO:0000313" key="7">
    <source>
        <dbReference type="Proteomes" id="UP000092616"/>
    </source>
</evidence>
<dbReference type="SUPFAM" id="SSF54980">
    <property type="entry name" value="EF-G C-terminal domain-like"/>
    <property type="match status" value="1"/>
</dbReference>
<dbReference type="InterPro" id="IPR035647">
    <property type="entry name" value="EFG_III/V"/>
</dbReference>
<dbReference type="InterPro" id="IPR036956">
    <property type="entry name" value="Impact_N_sf"/>
</dbReference>
<evidence type="ECO:0000313" key="5">
    <source>
        <dbReference type="EMBL" id="OBX76580.1"/>
    </source>
</evidence>
<evidence type="ECO:0000313" key="4">
    <source>
        <dbReference type="EMBL" id="OBX75370.1"/>
    </source>
</evidence>
<dbReference type="GO" id="GO:0032561">
    <property type="term" value="F:guanyl ribonucleotide binding"/>
    <property type="evidence" value="ECO:0007669"/>
    <property type="project" value="UniProtKB-ARBA"/>
</dbReference>
<evidence type="ECO:0000256" key="1">
    <source>
        <dbReference type="ARBA" id="ARBA00007665"/>
    </source>
</evidence>
<dbReference type="InterPro" id="IPR015796">
    <property type="entry name" value="Impact_YigZ-like"/>
</dbReference>
<name>A0A1B8Q9E9_9GAMM</name>
<keyword evidence="7" id="KW-1185">Reference proteome</keyword>
<organism evidence="4 7">
    <name type="scientific">Faucicola atlantae</name>
    <dbReference type="NCBI Taxonomy" id="34059"/>
    <lineage>
        <taxon>Bacteria</taxon>
        <taxon>Pseudomonadati</taxon>
        <taxon>Pseudomonadota</taxon>
        <taxon>Gammaproteobacteria</taxon>
        <taxon>Moraxellales</taxon>
        <taxon>Moraxellaceae</taxon>
        <taxon>Faucicola</taxon>
    </lineage>
</organism>
<dbReference type="RefSeq" id="WP_067237320.1">
    <property type="nucleotide sequence ID" value="NZ_CP171125.1"/>
</dbReference>
<dbReference type="AlphaFoldDB" id="A0A1B8Q9E9"/>
<comment type="caution">
    <text evidence="4">The sequence shown here is derived from an EMBL/GenBank/DDBJ whole genome shotgun (WGS) entry which is preliminary data.</text>
</comment>
<dbReference type="InterPro" id="IPR023582">
    <property type="entry name" value="Impact"/>
</dbReference>
<dbReference type="Gene3D" id="3.30.230.30">
    <property type="entry name" value="Impact, N-terminal domain"/>
    <property type="match status" value="1"/>
</dbReference>
<dbReference type="InterPro" id="IPR020568">
    <property type="entry name" value="Ribosomal_Su5_D2-typ_SF"/>
</dbReference>
<dbReference type="GO" id="GO:0017111">
    <property type="term" value="F:ribonucleoside triphosphate phosphatase activity"/>
    <property type="evidence" value="ECO:0007669"/>
    <property type="project" value="UniProtKB-ARBA"/>
</dbReference>
<reference evidence="4 7" key="1">
    <citation type="submission" date="2016-06" db="EMBL/GenBank/DDBJ databases">
        <title>Draft genome of Moraxella atlantae CCUG 59586.</title>
        <authorList>
            <person name="Salva-Serra F."/>
            <person name="Engstrom-Jakobsson H."/>
            <person name="Thorell K."/>
            <person name="Gonzales-Siles L."/>
            <person name="Karlsson R."/>
            <person name="Boulund F."/>
            <person name="Engstrand L."/>
            <person name="Kristiansson E."/>
            <person name="Moore E."/>
        </authorList>
    </citation>
    <scope>NUCLEOTIDE SEQUENCE [LARGE SCALE GENOMIC DNA]</scope>
    <source>
        <strain evidence="4 7">CCUG 59586</strain>
    </source>
</reference>
<protein>
    <submittedName>
        <fullName evidence="4">YigZ family protein</fullName>
    </submittedName>
</protein>
<feature type="domain" description="Impact N-terminal" evidence="2">
    <location>
        <begin position="17"/>
        <end position="123"/>
    </location>
</feature>
<gene>
    <name evidence="4" type="ORF">A9306_02265</name>
    <name evidence="5" type="ORF">A9308_07885</name>
</gene>
<dbReference type="PANTHER" id="PTHR16301:SF20">
    <property type="entry name" value="IMPACT FAMILY MEMBER YIGZ"/>
    <property type="match status" value="1"/>
</dbReference>
<accession>A0A1B8Q9E9</accession>
<dbReference type="PANTHER" id="PTHR16301">
    <property type="entry name" value="IMPACT-RELATED"/>
    <property type="match status" value="1"/>
</dbReference>
<dbReference type="InterPro" id="IPR001498">
    <property type="entry name" value="Impact_N"/>
</dbReference>
<dbReference type="OrthoDB" id="9813771at2"/>
<evidence type="ECO:0000259" key="3">
    <source>
        <dbReference type="Pfam" id="PF09186"/>
    </source>
</evidence>
<dbReference type="Pfam" id="PF01205">
    <property type="entry name" value="Impact_N"/>
    <property type="match status" value="1"/>
</dbReference>
<dbReference type="NCBIfam" id="TIGR00257">
    <property type="entry name" value="IMPACT_YIGZ"/>
    <property type="match status" value="1"/>
</dbReference>
<dbReference type="EMBL" id="LZNA01000070">
    <property type="protein sequence ID" value="OBX75370.1"/>
    <property type="molecule type" value="Genomic_DNA"/>
</dbReference>
<evidence type="ECO:0000313" key="6">
    <source>
        <dbReference type="Proteomes" id="UP000092508"/>
    </source>
</evidence>
<dbReference type="GO" id="GO:0005737">
    <property type="term" value="C:cytoplasm"/>
    <property type="evidence" value="ECO:0007669"/>
    <property type="project" value="TreeGrafter"/>
</dbReference>
<dbReference type="GO" id="GO:0006446">
    <property type="term" value="P:regulation of translational initiation"/>
    <property type="evidence" value="ECO:0007669"/>
    <property type="project" value="TreeGrafter"/>
</dbReference>
<reference evidence="5 6" key="2">
    <citation type="submission" date="2016-06" db="EMBL/GenBank/DDBJ databases">
        <title>Draft genome of Moraxella atlantae CCUG 66109.</title>
        <authorList>
            <person name="Salva-Serra F."/>
            <person name="Engstrom-Jakobsson H."/>
            <person name="Thorell K."/>
            <person name="Gonzales-Siles L."/>
            <person name="Karlsson R."/>
            <person name="Boulund F."/>
            <person name="Engstrand L."/>
            <person name="Kristiansson E."/>
            <person name="Moore E."/>
        </authorList>
    </citation>
    <scope>NUCLEOTIDE SEQUENCE [LARGE SCALE GENOMIC DNA]</scope>
    <source>
        <strain evidence="5 6">CCUG 66109</strain>
    </source>
</reference>
<dbReference type="Proteomes" id="UP000092508">
    <property type="component" value="Unassembled WGS sequence"/>
</dbReference>
<dbReference type="EMBL" id="LZMZ01000029">
    <property type="protein sequence ID" value="OBX76580.1"/>
    <property type="molecule type" value="Genomic_DNA"/>
</dbReference>
<dbReference type="PROSITE" id="PS00910">
    <property type="entry name" value="UPF0029"/>
    <property type="match status" value="1"/>
</dbReference>
<dbReference type="Gene3D" id="3.30.70.240">
    <property type="match status" value="1"/>
</dbReference>
<dbReference type="GO" id="GO:0043168">
    <property type="term" value="F:anion binding"/>
    <property type="evidence" value="ECO:0007669"/>
    <property type="project" value="UniProtKB-ARBA"/>
</dbReference>
<proteinExistence type="inferred from homology"/>
<dbReference type="SUPFAM" id="SSF54211">
    <property type="entry name" value="Ribosomal protein S5 domain 2-like"/>
    <property type="match status" value="1"/>
</dbReference>